<proteinExistence type="predicted"/>
<keyword evidence="1" id="KW-0472">Membrane</keyword>
<gene>
    <name evidence="2" type="ORF">L596_021073</name>
</gene>
<comment type="caution">
    <text evidence="2">The sequence shown here is derived from an EMBL/GenBank/DDBJ whole genome shotgun (WGS) entry which is preliminary data.</text>
</comment>
<reference evidence="2 3" key="1">
    <citation type="journal article" date="2015" name="Genome Biol.">
        <title>Comparative genomics of Steinernema reveals deeply conserved gene regulatory networks.</title>
        <authorList>
            <person name="Dillman A.R."/>
            <person name="Macchietto M."/>
            <person name="Porter C.F."/>
            <person name="Rogers A."/>
            <person name="Williams B."/>
            <person name="Antoshechkin I."/>
            <person name="Lee M.M."/>
            <person name="Goodwin Z."/>
            <person name="Lu X."/>
            <person name="Lewis E.E."/>
            <person name="Goodrich-Blair H."/>
            <person name="Stock S.P."/>
            <person name="Adams B.J."/>
            <person name="Sternberg P.W."/>
            <person name="Mortazavi A."/>
        </authorList>
    </citation>
    <scope>NUCLEOTIDE SEQUENCE [LARGE SCALE GENOMIC DNA]</scope>
    <source>
        <strain evidence="2 3">ALL</strain>
    </source>
</reference>
<feature type="transmembrane region" description="Helical" evidence="1">
    <location>
        <begin position="36"/>
        <end position="58"/>
    </location>
</feature>
<feature type="transmembrane region" description="Helical" evidence="1">
    <location>
        <begin position="6"/>
        <end position="24"/>
    </location>
</feature>
<name>A0A4V6A134_STECR</name>
<protein>
    <submittedName>
        <fullName evidence="2">Uncharacterized protein</fullName>
    </submittedName>
</protein>
<keyword evidence="1" id="KW-0812">Transmembrane</keyword>
<keyword evidence="1" id="KW-1133">Transmembrane helix</keyword>
<keyword evidence="3" id="KW-1185">Reference proteome</keyword>
<sequence>MIVVSLPDFAVSIVLSFHFHYVALCHSQWAKHVCPVWGLTQYICFYFVFIALCFFIIANEKFSCRTTLTRLKRQ</sequence>
<evidence type="ECO:0000256" key="1">
    <source>
        <dbReference type="SAM" id="Phobius"/>
    </source>
</evidence>
<evidence type="ECO:0000313" key="2">
    <source>
        <dbReference type="EMBL" id="TKR73805.1"/>
    </source>
</evidence>
<dbReference type="EMBL" id="AZBU02000006">
    <property type="protein sequence ID" value="TKR73805.1"/>
    <property type="molecule type" value="Genomic_DNA"/>
</dbReference>
<dbReference type="Proteomes" id="UP000298663">
    <property type="component" value="Unassembled WGS sequence"/>
</dbReference>
<reference evidence="2 3" key="2">
    <citation type="journal article" date="2019" name="G3 (Bethesda)">
        <title>Hybrid Assembly of the Genome of the Entomopathogenic Nematode Steinernema carpocapsae Identifies the X-Chromosome.</title>
        <authorList>
            <person name="Serra L."/>
            <person name="Macchietto M."/>
            <person name="Macias-Munoz A."/>
            <person name="McGill C.J."/>
            <person name="Rodriguez I.M."/>
            <person name="Rodriguez B."/>
            <person name="Murad R."/>
            <person name="Mortazavi A."/>
        </authorList>
    </citation>
    <scope>NUCLEOTIDE SEQUENCE [LARGE SCALE GENOMIC DNA]</scope>
    <source>
        <strain evidence="2 3">ALL</strain>
    </source>
</reference>
<accession>A0A4V6A134</accession>
<organism evidence="2 3">
    <name type="scientific">Steinernema carpocapsae</name>
    <name type="common">Entomopathogenic nematode</name>
    <dbReference type="NCBI Taxonomy" id="34508"/>
    <lineage>
        <taxon>Eukaryota</taxon>
        <taxon>Metazoa</taxon>
        <taxon>Ecdysozoa</taxon>
        <taxon>Nematoda</taxon>
        <taxon>Chromadorea</taxon>
        <taxon>Rhabditida</taxon>
        <taxon>Tylenchina</taxon>
        <taxon>Panagrolaimomorpha</taxon>
        <taxon>Strongyloidoidea</taxon>
        <taxon>Steinernematidae</taxon>
        <taxon>Steinernema</taxon>
    </lineage>
</organism>
<evidence type="ECO:0000313" key="3">
    <source>
        <dbReference type="Proteomes" id="UP000298663"/>
    </source>
</evidence>
<dbReference type="AlphaFoldDB" id="A0A4V6A134"/>